<evidence type="ECO:0000313" key="6">
    <source>
        <dbReference type="Proteomes" id="UP000681526"/>
    </source>
</evidence>
<dbReference type="Pfam" id="PF02311">
    <property type="entry name" value="AraC_binding"/>
    <property type="match status" value="1"/>
</dbReference>
<dbReference type="PROSITE" id="PS01124">
    <property type="entry name" value="HTH_ARAC_FAMILY_2"/>
    <property type="match status" value="1"/>
</dbReference>
<keyword evidence="1" id="KW-0805">Transcription regulation</keyword>
<dbReference type="Gene3D" id="2.60.120.10">
    <property type="entry name" value="Jelly Rolls"/>
    <property type="match status" value="1"/>
</dbReference>
<reference evidence="5 6" key="1">
    <citation type="submission" date="2021-04" db="EMBL/GenBank/DDBJ databases">
        <authorList>
            <person name="Rakotoarivonina H."/>
        </authorList>
    </citation>
    <scope>NUCLEOTIDE SEQUENCE [LARGE SCALE GENOMIC DNA]</scope>
    <source>
        <strain evidence="5 6">XE</strain>
    </source>
</reference>
<gene>
    <name evidence="5" type="primary">txxe 595-ybfI</name>
    <name evidence="5" type="ORF">TXXE_00565</name>
</gene>
<protein>
    <submittedName>
        <fullName evidence="5">Transcriptional regulator AraC family</fullName>
    </submittedName>
</protein>
<dbReference type="InterPro" id="IPR003313">
    <property type="entry name" value="AraC-bd"/>
</dbReference>
<dbReference type="SUPFAM" id="SSF51215">
    <property type="entry name" value="Regulatory protein AraC"/>
    <property type="match status" value="1"/>
</dbReference>
<keyword evidence="6" id="KW-1185">Reference proteome</keyword>
<comment type="caution">
    <text evidence="5">The sequence shown here is derived from an EMBL/GenBank/DDBJ whole genome shotgun (WGS) entry which is preliminary data.</text>
</comment>
<dbReference type="Proteomes" id="UP000681526">
    <property type="component" value="Unassembled WGS sequence"/>
</dbReference>
<evidence type="ECO:0000256" key="2">
    <source>
        <dbReference type="ARBA" id="ARBA00023125"/>
    </source>
</evidence>
<dbReference type="Gene3D" id="1.10.10.60">
    <property type="entry name" value="Homeodomain-like"/>
    <property type="match status" value="2"/>
</dbReference>
<dbReference type="PANTHER" id="PTHR43280:SF27">
    <property type="entry name" value="TRANSCRIPTIONAL REGULATOR MTLR"/>
    <property type="match status" value="1"/>
</dbReference>
<dbReference type="RefSeq" id="WP_213483046.1">
    <property type="nucleotide sequence ID" value="NZ_CAJRAY010000002.1"/>
</dbReference>
<evidence type="ECO:0000259" key="4">
    <source>
        <dbReference type="PROSITE" id="PS01124"/>
    </source>
</evidence>
<dbReference type="InterPro" id="IPR014710">
    <property type="entry name" value="RmlC-like_jellyroll"/>
</dbReference>
<dbReference type="InterPro" id="IPR037923">
    <property type="entry name" value="HTH-like"/>
</dbReference>
<name>A0ABM8UZA9_THEXY</name>
<keyword evidence="3" id="KW-0804">Transcription</keyword>
<dbReference type="Pfam" id="PF12833">
    <property type="entry name" value="HTH_18"/>
    <property type="match status" value="1"/>
</dbReference>
<organism evidence="5 6">
    <name type="scientific">Thermobacillus xylanilyticus</name>
    <dbReference type="NCBI Taxonomy" id="76633"/>
    <lineage>
        <taxon>Bacteria</taxon>
        <taxon>Bacillati</taxon>
        <taxon>Bacillota</taxon>
        <taxon>Bacilli</taxon>
        <taxon>Bacillales</taxon>
        <taxon>Paenibacillaceae</taxon>
        <taxon>Thermobacillus</taxon>
    </lineage>
</organism>
<evidence type="ECO:0000256" key="1">
    <source>
        <dbReference type="ARBA" id="ARBA00023015"/>
    </source>
</evidence>
<evidence type="ECO:0000313" key="5">
    <source>
        <dbReference type="EMBL" id="CAG5076450.1"/>
    </source>
</evidence>
<evidence type="ECO:0000256" key="3">
    <source>
        <dbReference type="ARBA" id="ARBA00023163"/>
    </source>
</evidence>
<dbReference type="SMART" id="SM00342">
    <property type="entry name" value="HTH_ARAC"/>
    <property type="match status" value="1"/>
</dbReference>
<dbReference type="EMBL" id="CAJRAY010000002">
    <property type="protein sequence ID" value="CAG5076450.1"/>
    <property type="molecule type" value="Genomic_DNA"/>
</dbReference>
<dbReference type="PANTHER" id="PTHR43280">
    <property type="entry name" value="ARAC-FAMILY TRANSCRIPTIONAL REGULATOR"/>
    <property type="match status" value="1"/>
</dbReference>
<dbReference type="InterPro" id="IPR018060">
    <property type="entry name" value="HTH_AraC"/>
</dbReference>
<dbReference type="InterPro" id="IPR020449">
    <property type="entry name" value="Tscrpt_reg_AraC-type_HTH"/>
</dbReference>
<dbReference type="SUPFAM" id="SSF46689">
    <property type="entry name" value="Homeodomain-like"/>
    <property type="match status" value="2"/>
</dbReference>
<sequence>MTLRDQFGLPIDASFNQDQYPTGRFHAHPEYEIYYFHGGGCTYLIGGRMFELAPGDLIIMHGMTLHAPIINRRLPYLRTIVHFDPAFAAELLRPPFQADALAPFRDLGNARVRLSGERRERIEALLAEMCGLYRRDDAVSCNRFLIAFLRLLHEVSECFAGMSPGPETAEPSNAKARGAQRIAAYLEERYMDDIHLDVLERELHMNKYYMTRLFKAATGFTIFDYLYQRRITQAKLLFLLDPERPVTEVGYEVGFKHPSHFTRAFKRITGQTPESFRRSLRAAT</sequence>
<dbReference type="InterPro" id="IPR009057">
    <property type="entry name" value="Homeodomain-like_sf"/>
</dbReference>
<dbReference type="PRINTS" id="PR00032">
    <property type="entry name" value="HTHARAC"/>
</dbReference>
<feature type="domain" description="HTH araC/xylS-type" evidence="4">
    <location>
        <begin position="180"/>
        <end position="279"/>
    </location>
</feature>
<keyword evidence="2" id="KW-0238">DNA-binding</keyword>
<accession>A0ABM8UZA9</accession>
<proteinExistence type="predicted"/>